<proteinExistence type="predicted"/>
<evidence type="ECO:0000313" key="2">
    <source>
        <dbReference type="Proteomes" id="UP000003598"/>
    </source>
</evidence>
<evidence type="ECO:0000313" key="1">
    <source>
        <dbReference type="EMBL" id="EHH01713.1"/>
    </source>
</evidence>
<reference evidence="1 2" key="1">
    <citation type="submission" date="2011-03" db="EMBL/GenBank/DDBJ databases">
        <authorList>
            <person name="Weinstock G."/>
            <person name="Sodergren E."/>
            <person name="Clifton S."/>
            <person name="Fulton L."/>
            <person name="Fulton B."/>
            <person name="Courtney L."/>
            <person name="Fronick C."/>
            <person name="Harrison M."/>
            <person name="Strong C."/>
            <person name="Farmer C."/>
            <person name="Delahaunty K."/>
            <person name="Markovic C."/>
            <person name="Hall O."/>
            <person name="Minx P."/>
            <person name="Tomlinson C."/>
            <person name="Mitreva M."/>
            <person name="Hou S."/>
            <person name="Chen J."/>
            <person name="Wollam A."/>
            <person name="Pepin K.H."/>
            <person name="Johnson M."/>
            <person name="Bhonagiri V."/>
            <person name="Zhang X."/>
            <person name="Suruliraj S."/>
            <person name="Warren W."/>
            <person name="Chinwalla A."/>
            <person name="Mardis E.R."/>
            <person name="Wilson R.K."/>
        </authorList>
    </citation>
    <scope>NUCLEOTIDE SEQUENCE [LARGE SCALE GENOMIC DNA]</scope>
    <source>
        <strain evidence="1 2">YIT 11840</strain>
    </source>
</reference>
<sequence>MTCDLKDERPFYKTLGGGECRHAGGANVIKAPTKKACKRSFLRRLIFVPSRGTPYQNFTETFFP</sequence>
<organism evidence="1 2">
    <name type="scientific">Paraprevotella clara YIT 11840</name>
    <dbReference type="NCBI Taxonomy" id="762968"/>
    <lineage>
        <taxon>Bacteria</taxon>
        <taxon>Pseudomonadati</taxon>
        <taxon>Bacteroidota</taxon>
        <taxon>Bacteroidia</taxon>
        <taxon>Bacteroidales</taxon>
        <taxon>Prevotellaceae</taxon>
        <taxon>Paraprevotella</taxon>
    </lineage>
</organism>
<dbReference type="EMBL" id="AFFY01000005">
    <property type="protein sequence ID" value="EHH01713.1"/>
    <property type="molecule type" value="Genomic_DNA"/>
</dbReference>
<protein>
    <submittedName>
        <fullName evidence="1">Uncharacterized protein</fullName>
    </submittedName>
</protein>
<name>G5SMF5_9BACT</name>
<comment type="caution">
    <text evidence="1">The sequence shown here is derived from an EMBL/GenBank/DDBJ whole genome shotgun (WGS) entry which is preliminary data.</text>
</comment>
<feature type="non-terminal residue" evidence="1">
    <location>
        <position position="64"/>
    </location>
</feature>
<dbReference type="HOGENOM" id="CLU_2873026_0_0_10"/>
<dbReference type="AlphaFoldDB" id="G5SMF5"/>
<keyword evidence="2" id="KW-1185">Reference proteome</keyword>
<accession>G5SMF5</accession>
<gene>
    <name evidence="1" type="ORF">HMPREF9441_00530</name>
</gene>
<dbReference type="Proteomes" id="UP000003598">
    <property type="component" value="Unassembled WGS sequence"/>
</dbReference>